<protein>
    <recommendedName>
        <fullName evidence="2">Filamentation induced by cAMP protein Fic-like C-terminal domain-containing protein</fullName>
    </recommendedName>
</protein>
<dbReference type="Gene3D" id="3.30.565.60">
    <property type="match status" value="1"/>
</dbReference>
<dbReference type="Proteomes" id="UP000292424">
    <property type="component" value="Chromosome"/>
</dbReference>
<evidence type="ECO:0000313" key="3">
    <source>
        <dbReference type="EMBL" id="QES88508.1"/>
    </source>
</evidence>
<dbReference type="KEGG" id="arac:E0W69_007485"/>
<dbReference type="InterPro" id="IPR038475">
    <property type="entry name" value="RecG_C_sf"/>
</dbReference>
<dbReference type="Pfam" id="PF13749">
    <property type="entry name" value="HATPase_c_4"/>
    <property type="match status" value="1"/>
</dbReference>
<keyword evidence="4" id="KW-1185">Reference proteome</keyword>
<proteinExistence type="predicted"/>
<dbReference type="EMBL" id="CP044016">
    <property type="protein sequence ID" value="QES88508.1"/>
    <property type="molecule type" value="Genomic_DNA"/>
</dbReference>
<accession>A0A5P2G1E8</accession>
<dbReference type="InterPro" id="IPR049514">
    <property type="entry name" value="Fic-like_C"/>
</dbReference>
<gene>
    <name evidence="3" type="ORF">E0W69_007485</name>
</gene>
<organism evidence="3 4">
    <name type="scientific">Rhizosphaericola mali</name>
    <dbReference type="NCBI Taxonomy" id="2545455"/>
    <lineage>
        <taxon>Bacteria</taxon>
        <taxon>Pseudomonadati</taxon>
        <taxon>Bacteroidota</taxon>
        <taxon>Chitinophagia</taxon>
        <taxon>Chitinophagales</taxon>
        <taxon>Chitinophagaceae</taxon>
        <taxon>Rhizosphaericola</taxon>
    </lineage>
</organism>
<evidence type="ECO:0000259" key="2">
    <source>
        <dbReference type="Pfam" id="PF21247"/>
    </source>
</evidence>
<dbReference type="Pfam" id="PF21247">
    <property type="entry name" value="Fic-like_C"/>
    <property type="match status" value="1"/>
</dbReference>
<feature type="domain" description="Filamentation induced by cAMP protein Fic-like C-terminal" evidence="2">
    <location>
        <begin position="98"/>
        <end position="160"/>
    </location>
</feature>
<evidence type="ECO:0000313" key="4">
    <source>
        <dbReference type="Proteomes" id="UP000292424"/>
    </source>
</evidence>
<dbReference type="RefSeq" id="WP_131329395.1">
    <property type="nucleotide sequence ID" value="NZ_CP044016.1"/>
</dbReference>
<feature type="compositionally biased region" description="Low complexity" evidence="1">
    <location>
        <begin position="82"/>
        <end position="98"/>
    </location>
</feature>
<feature type="region of interest" description="Disordered" evidence="1">
    <location>
        <begin position="78"/>
        <end position="99"/>
    </location>
</feature>
<name>A0A5P2G1E8_9BACT</name>
<reference evidence="3 4" key="1">
    <citation type="submission" date="2019-09" db="EMBL/GenBank/DDBJ databases">
        <title>Complete genome sequence of Arachidicoccus sp. B3-10 isolated from apple orchard soil.</title>
        <authorList>
            <person name="Kim H.S."/>
            <person name="Han K.-I."/>
            <person name="Suh M.K."/>
            <person name="Lee K.C."/>
            <person name="Eom M.K."/>
            <person name="Kim J.-S."/>
            <person name="Kang S.W."/>
            <person name="Sin Y."/>
            <person name="Lee J.-S."/>
        </authorList>
    </citation>
    <scope>NUCLEOTIDE SEQUENCE [LARGE SCALE GENOMIC DNA]</scope>
    <source>
        <strain evidence="3 4">B3-10</strain>
    </source>
</reference>
<dbReference type="PANTHER" id="PTHR30595:SF6">
    <property type="entry name" value="SCHLAFEN ALBA-2 DOMAIN-CONTAINING PROTEIN"/>
    <property type="match status" value="1"/>
</dbReference>
<sequence length="168" mass="19436">MENHIQINSYSCTPSGLSQEEFFEGFSVPRNKELMRIFKDLDLVEQLGSGVPRILQAYSKENFQFSENFLRLTLPASEEIAPQDTPQDTQQDTPQDTPQVEELLKVMDGQHSRQELQDLLKLADRENFRLNYLQPAINAGYIALTLPDKPTSRNQRYYLTQKGKNRIK</sequence>
<dbReference type="PANTHER" id="PTHR30595">
    <property type="entry name" value="GLPR-RELATED TRANSCRIPTIONAL REPRESSOR"/>
    <property type="match status" value="1"/>
</dbReference>
<dbReference type="OrthoDB" id="613884at2"/>
<dbReference type="AlphaFoldDB" id="A0A5P2G1E8"/>
<evidence type="ECO:0000256" key="1">
    <source>
        <dbReference type="SAM" id="MobiDB-lite"/>
    </source>
</evidence>